<proteinExistence type="predicted"/>
<keyword evidence="2" id="KW-1185">Reference proteome</keyword>
<dbReference type="OrthoDB" id="3690497at2"/>
<dbReference type="EMBL" id="SGWQ01000002">
    <property type="protein sequence ID" value="RZS43091.1"/>
    <property type="molecule type" value="Genomic_DNA"/>
</dbReference>
<accession>A0A4Q7L3Q4</accession>
<gene>
    <name evidence="1" type="ORF">EV193_10267</name>
</gene>
<dbReference type="SUPFAM" id="SSF140453">
    <property type="entry name" value="EsxAB dimer-like"/>
    <property type="match status" value="1"/>
</dbReference>
<dbReference type="InterPro" id="IPR036689">
    <property type="entry name" value="ESAT-6-like_sf"/>
</dbReference>
<dbReference type="AlphaFoldDB" id="A0A4Q7L3Q4"/>
<protein>
    <submittedName>
        <fullName evidence="1">Uncharacterized protein</fullName>
    </submittedName>
</protein>
<dbReference type="RefSeq" id="WP_130342987.1">
    <property type="nucleotide sequence ID" value="NZ_SGWQ01000002.1"/>
</dbReference>
<sequence>MTDYLEFKTGEIQQIASATRGHQAQWDQIWNTVRTRLGGVVSAALDAQTGSSLEERTVEYNQKTQQYNQQLLAQQNAVRNVGDIATETNHQMTRTISGR</sequence>
<comment type="caution">
    <text evidence="1">The sequence shown here is derived from an EMBL/GenBank/DDBJ whole genome shotgun (WGS) entry which is preliminary data.</text>
</comment>
<dbReference type="Proteomes" id="UP000294257">
    <property type="component" value="Unassembled WGS sequence"/>
</dbReference>
<evidence type="ECO:0000313" key="1">
    <source>
        <dbReference type="EMBL" id="RZS43091.1"/>
    </source>
</evidence>
<evidence type="ECO:0000313" key="2">
    <source>
        <dbReference type="Proteomes" id="UP000294257"/>
    </source>
</evidence>
<organism evidence="1 2">
    <name type="scientific">Herbihabitans rhizosphaerae</name>
    <dbReference type="NCBI Taxonomy" id="1872711"/>
    <lineage>
        <taxon>Bacteria</taxon>
        <taxon>Bacillati</taxon>
        <taxon>Actinomycetota</taxon>
        <taxon>Actinomycetes</taxon>
        <taxon>Pseudonocardiales</taxon>
        <taxon>Pseudonocardiaceae</taxon>
        <taxon>Herbihabitans</taxon>
    </lineage>
</organism>
<reference evidence="1 2" key="1">
    <citation type="submission" date="2019-02" db="EMBL/GenBank/DDBJ databases">
        <title>Genomic Encyclopedia of Type Strains, Phase IV (KMG-IV): sequencing the most valuable type-strain genomes for metagenomic binning, comparative biology and taxonomic classification.</title>
        <authorList>
            <person name="Goeker M."/>
        </authorList>
    </citation>
    <scope>NUCLEOTIDE SEQUENCE [LARGE SCALE GENOMIC DNA]</scope>
    <source>
        <strain evidence="1 2">DSM 101727</strain>
    </source>
</reference>
<name>A0A4Q7L3Q4_9PSEU</name>